<dbReference type="SUPFAM" id="SSF48726">
    <property type="entry name" value="Immunoglobulin"/>
    <property type="match status" value="1"/>
</dbReference>
<proteinExistence type="predicted"/>
<sequence>MAGLGAASFDLSCSADIVGLHARYTKILGLEISRQPRQRQPVEKIADYHAYPLGAIENIYNSYYRNWTFRFTGAGNNSRQMTIRWTIHDPKCSDSGIYRCLVKYKNETGVATLIGQQNLTARATVRNVRTLVTPYRRKYEYQKMDLVSVTCSFDFEKENRDVNYKIFVKFENDTEIEIANVTLRAPGKVELLETKNPTRLTDLHYVRVGRPVVINCSADSVGFPYNQRLVDRLVILRLLVGDTRNETQVIARYALSPYHENIWFTTFGGQRKWDFLFVEHKNFKKEGNPSPLAILWSMKDPKMEDAGLYECRVVYTRMGVQQNLRGQQYIDPRGEVRKPRVTVTPETWNGVYVEGELLQLTCTVVGPPYLRLMWRHGLSDSGRFESYRKPEDISVEYPYPVPNDDTGSMRYRNTLSLKVQEKV</sequence>
<dbReference type="AlphaFoldDB" id="A0AAV4HW58"/>
<accession>A0AAV4HW58</accession>
<feature type="domain" description="Ig-like" evidence="1">
    <location>
        <begin position="339"/>
        <end position="374"/>
    </location>
</feature>
<dbReference type="InterPro" id="IPR036179">
    <property type="entry name" value="Ig-like_dom_sf"/>
</dbReference>
<organism evidence="2 3">
    <name type="scientific">Elysia marginata</name>
    <dbReference type="NCBI Taxonomy" id="1093978"/>
    <lineage>
        <taxon>Eukaryota</taxon>
        <taxon>Metazoa</taxon>
        <taxon>Spiralia</taxon>
        <taxon>Lophotrochozoa</taxon>
        <taxon>Mollusca</taxon>
        <taxon>Gastropoda</taxon>
        <taxon>Heterobranchia</taxon>
        <taxon>Euthyneura</taxon>
        <taxon>Panpulmonata</taxon>
        <taxon>Sacoglossa</taxon>
        <taxon>Placobranchoidea</taxon>
        <taxon>Plakobranchidae</taxon>
        <taxon>Elysia</taxon>
    </lineage>
</organism>
<evidence type="ECO:0000313" key="2">
    <source>
        <dbReference type="EMBL" id="GFS01925.1"/>
    </source>
</evidence>
<dbReference type="InterPro" id="IPR007110">
    <property type="entry name" value="Ig-like_dom"/>
</dbReference>
<comment type="caution">
    <text evidence="2">The sequence shown here is derived from an EMBL/GenBank/DDBJ whole genome shotgun (WGS) entry which is preliminary data.</text>
</comment>
<dbReference type="Proteomes" id="UP000762676">
    <property type="component" value="Unassembled WGS sequence"/>
</dbReference>
<gene>
    <name evidence="2" type="ORF">ElyMa_002850400</name>
</gene>
<name>A0AAV4HW58_9GAST</name>
<keyword evidence="3" id="KW-1185">Reference proteome</keyword>
<dbReference type="EMBL" id="BMAT01005897">
    <property type="protein sequence ID" value="GFS01925.1"/>
    <property type="molecule type" value="Genomic_DNA"/>
</dbReference>
<evidence type="ECO:0000313" key="3">
    <source>
        <dbReference type="Proteomes" id="UP000762676"/>
    </source>
</evidence>
<protein>
    <recommendedName>
        <fullName evidence="1">Ig-like domain-containing protein</fullName>
    </recommendedName>
</protein>
<evidence type="ECO:0000259" key="1">
    <source>
        <dbReference type="PROSITE" id="PS50835"/>
    </source>
</evidence>
<dbReference type="PROSITE" id="PS50835">
    <property type="entry name" value="IG_LIKE"/>
    <property type="match status" value="1"/>
</dbReference>
<reference evidence="2 3" key="1">
    <citation type="journal article" date="2021" name="Elife">
        <title>Chloroplast acquisition without the gene transfer in kleptoplastic sea slugs, Plakobranchus ocellatus.</title>
        <authorList>
            <person name="Maeda T."/>
            <person name="Takahashi S."/>
            <person name="Yoshida T."/>
            <person name="Shimamura S."/>
            <person name="Takaki Y."/>
            <person name="Nagai Y."/>
            <person name="Toyoda A."/>
            <person name="Suzuki Y."/>
            <person name="Arimoto A."/>
            <person name="Ishii H."/>
            <person name="Satoh N."/>
            <person name="Nishiyama T."/>
            <person name="Hasebe M."/>
            <person name="Maruyama T."/>
            <person name="Minagawa J."/>
            <person name="Obokata J."/>
            <person name="Shigenobu S."/>
        </authorList>
    </citation>
    <scope>NUCLEOTIDE SEQUENCE [LARGE SCALE GENOMIC DNA]</scope>
</reference>